<dbReference type="PATRIC" id="fig|1618482.3.peg.717"/>
<keyword evidence="1" id="KW-1133">Transmembrane helix</keyword>
<dbReference type="SUPFAM" id="SSF56281">
    <property type="entry name" value="Metallo-hydrolase/oxidoreductase"/>
    <property type="match status" value="1"/>
</dbReference>
<dbReference type="PANTHER" id="PTHR30619:SF1">
    <property type="entry name" value="RECOMBINATION PROTEIN 2"/>
    <property type="match status" value="1"/>
</dbReference>
<feature type="transmembrane region" description="Helical" evidence="1">
    <location>
        <begin position="6"/>
        <end position="26"/>
    </location>
</feature>
<dbReference type="PANTHER" id="PTHR30619">
    <property type="entry name" value="DNA INTERNALIZATION/COMPETENCE PROTEIN COMEC/REC2"/>
    <property type="match status" value="1"/>
</dbReference>
<evidence type="ECO:0000313" key="2">
    <source>
        <dbReference type="EMBL" id="KKR71803.1"/>
    </source>
</evidence>
<organism evidence="2 3">
    <name type="scientific">Candidatus Roizmanbacteria bacterium GW2011_GWB1_40_7</name>
    <dbReference type="NCBI Taxonomy" id="1618482"/>
    <lineage>
        <taxon>Bacteria</taxon>
        <taxon>Candidatus Roizmaniibacteriota</taxon>
    </lineage>
</organism>
<dbReference type="InterPro" id="IPR035681">
    <property type="entry name" value="ComA-like_MBL"/>
</dbReference>
<dbReference type="Gene3D" id="3.60.15.10">
    <property type="entry name" value="Ribonuclease Z/Hydroxyacylglutathione hydrolase-like"/>
    <property type="match status" value="1"/>
</dbReference>
<sequence length="313" mass="34901">MKKNQLFYIVSFTLVILFVLITAFLFSQPDRLLHIVFCDVGQGDGIYIRFPGGEDMVIDGGPNSNILSCLGDHMAFWDRTVEIVLLTHPQYDHYRGLTDMVSRYNVKILIASPVENKAESYQEFKKIVRENKIAVKNAYAGDGIRIGDAASGKNVEIAVLSPDKIWVADNISSINQHDDLLSNKVLGLTTKHDDLNDFTIVTQISYGLFDVLLSGDAESKVLDKIINDGKIVSNDIEVLKIAHHGARAGLNQNIAEYIKPDLAVISVGKNNRYGHPTKEVLEILESLNIPIKRTDLDGEVETVTDGKRWHLIE</sequence>
<dbReference type="Proteomes" id="UP000034664">
    <property type="component" value="Unassembled WGS sequence"/>
</dbReference>
<keyword evidence="1" id="KW-0812">Transmembrane</keyword>
<proteinExistence type="predicted"/>
<dbReference type="AlphaFoldDB" id="A0A0G0T414"/>
<name>A0A0G0T414_9BACT</name>
<reference evidence="2 3" key="1">
    <citation type="journal article" date="2015" name="Nature">
        <title>rRNA introns, odd ribosomes, and small enigmatic genomes across a large radiation of phyla.</title>
        <authorList>
            <person name="Brown C.T."/>
            <person name="Hug L.A."/>
            <person name="Thomas B.C."/>
            <person name="Sharon I."/>
            <person name="Castelle C.J."/>
            <person name="Singh A."/>
            <person name="Wilkins M.J."/>
            <person name="Williams K.H."/>
            <person name="Banfield J.F."/>
        </authorList>
    </citation>
    <scope>NUCLEOTIDE SEQUENCE [LARGE SCALE GENOMIC DNA]</scope>
</reference>
<dbReference type="InterPro" id="IPR052159">
    <property type="entry name" value="Competence_DNA_uptake"/>
</dbReference>
<dbReference type="InterPro" id="IPR036866">
    <property type="entry name" value="RibonucZ/Hydroxyglut_hydro"/>
</dbReference>
<comment type="caution">
    <text evidence="2">The sequence shown here is derived from an EMBL/GenBank/DDBJ whole genome shotgun (WGS) entry which is preliminary data.</text>
</comment>
<keyword evidence="1" id="KW-0472">Membrane</keyword>
<dbReference type="EMBL" id="LBZM01000018">
    <property type="protein sequence ID" value="KKR71803.1"/>
    <property type="molecule type" value="Genomic_DNA"/>
</dbReference>
<accession>A0A0G0T414</accession>
<evidence type="ECO:0000256" key="1">
    <source>
        <dbReference type="SAM" id="Phobius"/>
    </source>
</evidence>
<evidence type="ECO:0000313" key="3">
    <source>
        <dbReference type="Proteomes" id="UP000034664"/>
    </source>
</evidence>
<protein>
    <submittedName>
        <fullName evidence="2">Internalization-related competence protein ComEC/Rec2 protein</fullName>
    </submittedName>
</protein>
<gene>
    <name evidence="2" type="ORF">UU14_C0018G0002</name>
</gene>
<dbReference type="CDD" id="cd07731">
    <property type="entry name" value="ComA-like_MBL-fold"/>
    <property type="match status" value="1"/>
</dbReference>